<dbReference type="AlphaFoldDB" id="A0A1G4X8I6"/>
<dbReference type="SMART" id="SM00052">
    <property type="entry name" value="EAL"/>
    <property type="match status" value="1"/>
</dbReference>
<dbReference type="PANTHER" id="PTHR33121:SF15">
    <property type="entry name" value="BLUE LIGHT- AND TEMPERATURE-REGULATED ANTIREPRESSOR BLUF"/>
    <property type="match status" value="1"/>
</dbReference>
<dbReference type="EMBL" id="FMUI01000002">
    <property type="protein sequence ID" value="SCX37516.1"/>
    <property type="molecule type" value="Genomic_DNA"/>
</dbReference>
<accession>A0A1G4X8I6</accession>
<dbReference type="GeneID" id="23844102"/>
<dbReference type="RefSeq" id="WP_017456801.1">
    <property type="nucleotide sequence ID" value="NZ_CP016337.1"/>
</dbReference>
<name>A0A1G4X8I6_9ENTR</name>
<dbReference type="Gene3D" id="3.20.20.450">
    <property type="entry name" value="EAL domain"/>
    <property type="match status" value="1"/>
</dbReference>
<dbReference type="PROSITE" id="PS50925">
    <property type="entry name" value="BLUF"/>
    <property type="match status" value="1"/>
</dbReference>
<evidence type="ECO:0000313" key="4">
    <source>
        <dbReference type="Proteomes" id="UP000183569"/>
    </source>
</evidence>
<evidence type="ECO:0000259" key="2">
    <source>
        <dbReference type="PROSITE" id="PS50925"/>
    </source>
</evidence>
<dbReference type="PANTHER" id="PTHR33121">
    <property type="entry name" value="CYCLIC DI-GMP PHOSPHODIESTERASE PDEF"/>
    <property type="match status" value="1"/>
</dbReference>
<dbReference type="InterPro" id="IPR035919">
    <property type="entry name" value="EAL_sf"/>
</dbReference>
<dbReference type="PROSITE" id="PS50883">
    <property type="entry name" value="EAL"/>
    <property type="match status" value="1"/>
</dbReference>
<evidence type="ECO:0000313" key="3">
    <source>
        <dbReference type="EMBL" id="SCX37516.1"/>
    </source>
</evidence>
<sequence>MLATLIYRSRLNRTLDPSQLAGLVERASLRNAQLHVTGILLFDGDHFLQVLEGPQASVNAVYERIGDDPRHGNVVELLRDFAPRRRFVDRGMVLFDLRVMKPHVVLRAILRFGTLKYKLASNDRVYKFIRTFIASPSTNGGVRNTSPEQWRFAIKTSPFASDAPLFHEQPCQFAFQPIIEPLRGNISSLEALIRGPNGGSPQDYFSTIAPNKLHEADLASKGWALAMARRLGIGNHKVAINLLPMSLVKIPGAVDILLNHITRNQLNPGQIIVEVTEDEVISGYEEFTWAIRQLRAAGIGLAIDDFGSGFAGLSLLAKFQPDKLKIDRTIVTDIHLHGPKQAIVKAIIDCCAELQITVVAEGVEKVEEWCWLEAVGIQRFQGFLFARPVLNGVSAINWPQRILHKI</sequence>
<dbReference type="InterPro" id="IPR007024">
    <property type="entry name" value="BLUF_domain"/>
</dbReference>
<dbReference type="InterPro" id="IPR050706">
    <property type="entry name" value="Cyclic-di-GMP_PDE-like"/>
</dbReference>
<protein>
    <submittedName>
        <fullName evidence="3">EAL domain, c-di-GMP-specific phosphodiesterase class I (Or its enzymatically inactive variant)</fullName>
    </submittedName>
</protein>
<dbReference type="SUPFAM" id="SSF141868">
    <property type="entry name" value="EAL domain-like"/>
    <property type="match status" value="1"/>
</dbReference>
<gene>
    <name evidence="3" type="ORF">SAMN02927897_00022</name>
</gene>
<feature type="domain" description="BLUF" evidence="2">
    <location>
        <begin position="2"/>
        <end position="93"/>
    </location>
</feature>
<dbReference type="Proteomes" id="UP000183569">
    <property type="component" value="Unassembled WGS sequence"/>
</dbReference>
<comment type="caution">
    <text evidence="3">The sequence shown here is derived from an EMBL/GenBank/DDBJ whole genome shotgun (WGS) entry which is preliminary data.</text>
</comment>
<organism evidence="3 4">
    <name type="scientific">Kosakonia sacchari</name>
    <dbReference type="NCBI Taxonomy" id="1158459"/>
    <lineage>
        <taxon>Bacteria</taxon>
        <taxon>Pseudomonadati</taxon>
        <taxon>Pseudomonadota</taxon>
        <taxon>Gammaproteobacteria</taxon>
        <taxon>Enterobacterales</taxon>
        <taxon>Enterobacteriaceae</taxon>
        <taxon>Kosakonia</taxon>
    </lineage>
</organism>
<dbReference type="GO" id="GO:0071111">
    <property type="term" value="F:cyclic-guanylate-specific phosphodiesterase activity"/>
    <property type="evidence" value="ECO:0007669"/>
    <property type="project" value="InterPro"/>
</dbReference>
<reference evidence="3 4" key="1">
    <citation type="submission" date="2016-10" db="EMBL/GenBank/DDBJ databases">
        <authorList>
            <person name="Varghese N."/>
            <person name="Submissions S."/>
        </authorList>
    </citation>
    <scope>NUCLEOTIDE SEQUENCE [LARGE SCALE GENOMIC DNA]</scope>
    <source>
        <strain evidence="3 4">CGMCC 1.12102</strain>
    </source>
</reference>
<dbReference type="InterPro" id="IPR001633">
    <property type="entry name" value="EAL_dom"/>
</dbReference>
<dbReference type="InterPro" id="IPR036046">
    <property type="entry name" value="Acylphosphatase-like_dom_sf"/>
</dbReference>
<evidence type="ECO:0000259" key="1">
    <source>
        <dbReference type="PROSITE" id="PS50883"/>
    </source>
</evidence>
<dbReference type="SMART" id="SM01034">
    <property type="entry name" value="BLUF"/>
    <property type="match status" value="1"/>
</dbReference>
<dbReference type="Gene3D" id="3.30.70.100">
    <property type="match status" value="1"/>
</dbReference>
<dbReference type="SUPFAM" id="SSF54975">
    <property type="entry name" value="Acylphosphatase/BLUF domain-like"/>
    <property type="match status" value="1"/>
</dbReference>
<dbReference type="GO" id="GO:0009882">
    <property type="term" value="F:blue light photoreceptor activity"/>
    <property type="evidence" value="ECO:0007669"/>
    <property type="project" value="InterPro"/>
</dbReference>
<dbReference type="CDD" id="cd01948">
    <property type="entry name" value="EAL"/>
    <property type="match status" value="1"/>
</dbReference>
<feature type="domain" description="EAL" evidence="1">
    <location>
        <begin position="153"/>
        <end position="402"/>
    </location>
</feature>
<dbReference type="Pfam" id="PF04940">
    <property type="entry name" value="BLUF"/>
    <property type="match status" value="1"/>
</dbReference>
<dbReference type="Pfam" id="PF00563">
    <property type="entry name" value="EAL"/>
    <property type="match status" value="1"/>
</dbReference>
<proteinExistence type="predicted"/>
<dbReference type="GO" id="GO:0071949">
    <property type="term" value="F:FAD binding"/>
    <property type="evidence" value="ECO:0007669"/>
    <property type="project" value="InterPro"/>
</dbReference>